<name>A0AAQ3KLZ0_9LILI</name>
<feature type="compositionally biased region" description="Basic and acidic residues" evidence="2">
    <location>
        <begin position="30"/>
        <end position="40"/>
    </location>
</feature>
<dbReference type="InterPro" id="IPR007573">
    <property type="entry name" value="QWRF"/>
</dbReference>
<dbReference type="AlphaFoldDB" id="A0AAQ3KLZ0"/>
<dbReference type="GO" id="GO:0008017">
    <property type="term" value="F:microtubule binding"/>
    <property type="evidence" value="ECO:0007669"/>
    <property type="project" value="TreeGrafter"/>
</dbReference>
<evidence type="ECO:0000256" key="2">
    <source>
        <dbReference type="SAM" id="MobiDB-lite"/>
    </source>
</evidence>
<feature type="compositionally biased region" description="Low complexity" evidence="2">
    <location>
        <begin position="172"/>
        <end position="192"/>
    </location>
</feature>
<dbReference type="GO" id="GO:0005737">
    <property type="term" value="C:cytoplasm"/>
    <property type="evidence" value="ECO:0007669"/>
    <property type="project" value="TreeGrafter"/>
</dbReference>
<accession>A0AAQ3KLZ0</accession>
<dbReference type="Pfam" id="PF04484">
    <property type="entry name" value="QWRF"/>
    <property type="match status" value="1"/>
</dbReference>
<dbReference type="GO" id="GO:0051225">
    <property type="term" value="P:spindle assembly"/>
    <property type="evidence" value="ECO:0007669"/>
    <property type="project" value="TreeGrafter"/>
</dbReference>
<dbReference type="GO" id="GO:0005880">
    <property type="term" value="C:nuclear microtubule"/>
    <property type="evidence" value="ECO:0007669"/>
    <property type="project" value="TreeGrafter"/>
</dbReference>
<dbReference type="PANTHER" id="PTHR31807">
    <property type="entry name" value="AUGMIN FAMILY MEMBER"/>
    <property type="match status" value="1"/>
</dbReference>
<protein>
    <submittedName>
        <fullName evidence="3">QWRF motif-containing protein 7</fullName>
    </submittedName>
</protein>
<feature type="compositionally biased region" description="Low complexity" evidence="2">
    <location>
        <begin position="45"/>
        <end position="64"/>
    </location>
</feature>
<sequence length="449" mass="48597">MERHRSPLCSPASAPRSKSATKVRPAFGGESKEKREERGPPPRSPAATPRSQSASKVRAASSSAIGDSSKDNKGAIPLRSSSPSAVAAQRSKSTSKIRAASDAVIGDPSKDNRGESPLRSSSPATLAAPRSKSTSKVRTASVAALGRPSKDNTDGLPNPPKNLYPSARSPWSLSRARTPPRSSAASADAGGRVKSGGQSAWARSPGRSPPHWSSSGGRKDSYGALGGTLRSKTERAAGEEEKHQLRMLSSRLIQWRFANARVAAAVGEARRDTQEELLQIWLKNYELRNLVAAKKILIRRQMHRMRLVQILDPQVELLNQWEPHAKRHFEGVAILGRLLGFVCLLLPLVEGAQANMVSVHQYIHSAMNTMKGIADTGEVLYSKAENIAAVLNELLMIIQLEIEGSKELMQMLERIPISQMHQVSIGTELNQARTEDCKLITSGSRSLLS</sequence>
<proteinExistence type="inferred from homology"/>
<gene>
    <name evidence="3" type="ORF">Cni_G18931</name>
</gene>
<evidence type="ECO:0000313" key="3">
    <source>
        <dbReference type="EMBL" id="WOL10177.1"/>
    </source>
</evidence>
<dbReference type="PANTHER" id="PTHR31807:SF27">
    <property type="entry name" value="QWRF MOTIF-CONTAINING PROTEIN 7"/>
    <property type="match status" value="1"/>
</dbReference>
<feature type="region of interest" description="Disordered" evidence="2">
    <location>
        <begin position="1"/>
        <end position="226"/>
    </location>
</feature>
<feature type="compositionally biased region" description="Polar residues" evidence="2">
    <location>
        <begin position="79"/>
        <end position="96"/>
    </location>
</feature>
<reference evidence="3 4" key="1">
    <citation type="submission" date="2023-10" db="EMBL/GenBank/DDBJ databases">
        <title>Chromosome-scale genome assembly provides insights into flower coloration mechanisms of Canna indica.</title>
        <authorList>
            <person name="Li C."/>
        </authorList>
    </citation>
    <scope>NUCLEOTIDE SEQUENCE [LARGE SCALE GENOMIC DNA]</scope>
    <source>
        <tissue evidence="3">Flower</tissue>
    </source>
</reference>
<dbReference type="Proteomes" id="UP001327560">
    <property type="component" value="Chromosome 6"/>
</dbReference>
<organism evidence="3 4">
    <name type="scientific">Canna indica</name>
    <name type="common">Indian-shot</name>
    <dbReference type="NCBI Taxonomy" id="4628"/>
    <lineage>
        <taxon>Eukaryota</taxon>
        <taxon>Viridiplantae</taxon>
        <taxon>Streptophyta</taxon>
        <taxon>Embryophyta</taxon>
        <taxon>Tracheophyta</taxon>
        <taxon>Spermatophyta</taxon>
        <taxon>Magnoliopsida</taxon>
        <taxon>Liliopsida</taxon>
        <taxon>Zingiberales</taxon>
        <taxon>Cannaceae</taxon>
        <taxon>Canna</taxon>
    </lineage>
</organism>
<dbReference type="EMBL" id="CP136895">
    <property type="protein sequence ID" value="WOL10177.1"/>
    <property type="molecule type" value="Genomic_DNA"/>
</dbReference>
<comment type="similarity">
    <text evidence="1">Belongs to the QWRF family.</text>
</comment>
<evidence type="ECO:0000313" key="4">
    <source>
        <dbReference type="Proteomes" id="UP001327560"/>
    </source>
</evidence>
<evidence type="ECO:0000256" key="1">
    <source>
        <dbReference type="ARBA" id="ARBA00010016"/>
    </source>
</evidence>
<keyword evidence="4" id="KW-1185">Reference proteome</keyword>